<organism evidence="1 2">
    <name type="scientific">Neobacillus rhizophilus</name>
    <dbReference type="NCBI Taxonomy" id="2833579"/>
    <lineage>
        <taxon>Bacteria</taxon>
        <taxon>Bacillati</taxon>
        <taxon>Bacillota</taxon>
        <taxon>Bacilli</taxon>
        <taxon>Bacillales</taxon>
        <taxon>Bacillaceae</taxon>
        <taxon>Neobacillus</taxon>
    </lineage>
</organism>
<dbReference type="EMBL" id="JAGYPF010000003">
    <property type="protein sequence ID" value="MBS4214049.1"/>
    <property type="molecule type" value="Genomic_DNA"/>
</dbReference>
<accession>A0A942YVE4</accession>
<reference evidence="1" key="1">
    <citation type="submission" date="2021-05" db="EMBL/GenBank/DDBJ databases">
        <title>Novel Bacillus species.</title>
        <authorList>
            <person name="Liu G."/>
        </authorList>
    </citation>
    <scope>NUCLEOTIDE SEQUENCE</scope>
    <source>
        <strain evidence="1">FJAT-49825</strain>
    </source>
</reference>
<protein>
    <submittedName>
        <fullName evidence="1">Uncharacterized protein</fullName>
    </submittedName>
</protein>
<evidence type="ECO:0000313" key="1">
    <source>
        <dbReference type="EMBL" id="MBS4214049.1"/>
    </source>
</evidence>
<dbReference type="Proteomes" id="UP000679749">
    <property type="component" value="Unassembled WGS sequence"/>
</dbReference>
<dbReference type="RefSeq" id="WP_213118549.1">
    <property type="nucleotide sequence ID" value="NZ_JAGYPF010000003.1"/>
</dbReference>
<sequence length="194" mass="22292">MKKILIVAGFGLALVIGGSYAILSYEGDKIEAATTTKHLVTQPVHKVSQAELDEAAKNFYEIEINVKGDDIFYYGMITMAIQKLEFKGEENYHLPNTPDSIKRIQFDRANLQYLKNRAVDLKASEPYQKILDKWLKGDFSNLENDYLTIRNLKSDPTQPSESPVLKVRTTEEEQKYIQHFFGENGLQINKKDWQ</sequence>
<proteinExistence type="predicted"/>
<dbReference type="AlphaFoldDB" id="A0A942YVE4"/>
<comment type="caution">
    <text evidence="1">The sequence shown here is derived from an EMBL/GenBank/DDBJ whole genome shotgun (WGS) entry which is preliminary data.</text>
</comment>
<name>A0A942YVE4_9BACI</name>
<evidence type="ECO:0000313" key="2">
    <source>
        <dbReference type="Proteomes" id="UP000679749"/>
    </source>
</evidence>
<gene>
    <name evidence="1" type="ORF">KHA99_16455</name>
</gene>
<keyword evidence="2" id="KW-1185">Reference proteome</keyword>